<protein>
    <submittedName>
        <fullName evidence="1">Uncharacterized protein</fullName>
    </submittedName>
</protein>
<reference evidence="1" key="1">
    <citation type="submission" date="2024-06" db="EMBL/GenBank/DDBJ databases">
        <title>Intestivirid acquisition increases across infancy in a wild primate population.</title>
        <authorList>
            <person name="Schneider-Creas I.A."/>
            <person name="Moya I.L."/>
            <person name="Chiou K.L."/>
            <person name="Baniel A."/>
            <person name="Azanaw Haile A."/>
            <person name="Kebede F."/>
            <person name="Abebe B."/>
            <person name="Snyder-Mackler N."/>
            <person name="Varsani A."/>
        </authorList>
    </citation>
    <scope>NUCLEOTIDE SEQUENCE</scope>
    <source>
        <strain evidence="1">Int_RNL_2017_0055_MCB</strain>
    </source>
</reference>
<name>A0AAU8MHR0_9CAUD</name>
<sequence length="34" mass="3775">MINILITYACSFIDLYLASLCQNIDTNAISLLPN</sequence>
<organism evidence="1">
    <name type="scientific">Geladintestivirus 4</name>
    <dbReference type="NCBI Taxonomy" id="3233136"/>
    <lineage>
        <taxon>Viruses</taxon>
        <taxon>Duplodnaviria</taxon>
        <taxon>Heunggongvirae</taxon>
        <taxon>Uroviricota</taxon>
        <taxon>Caudoviricetes</taxon>
        <taxon>Crassvirales</taxon>
    </lineage>
</organism>
<dbReference type="EMBL" id="PP965494">
    <property type="protein sequence ID" value="XCO00041.1"/>
    <property type="molecule type" value="Genomic_DNA"/>
</dbReference>
<proteinExistence type="predicted"/>
<accession>A0AAU8MHR0</accession>
<evidence type="ECO:0000313" key="1">
    <source>
        <dbReference type="EMBL" id="XCO00041.1"/>
    </source>
</evidence>